<dbReference type="InterPro" id="IPR035808">
    <property type="entry name" value="Ribosomal_uL30_euk_arc"/>
</dbReference>
<evidence type="ECO:0000256" key="1">
    <source>
        <dbReference type="ARBA" id="ARBA00007594"/>
    </source>
</evidence>
<dbReference type="PANTHER" id="PTHR11524">
    <property type="entry name" value="60S RIBOSOMAL PROTEIN L7"/>
    <property type="match status" value="1"/>
</dbReference>
<dbReference type="RefSeq" id="WP_058582414.1">
    <property type="nucleotide sequence ID" value="NZ_LOPU01000029.1"/>
</dbReference>
<gene>
    <name evidence="4" type="primary">rpl30</name>
    <name evidence="7" type="ORF">AUR64_15865</name>
</gene>
<comment type="similarity">
    <text evidence="1 4">Belongs to the universal ribosomal protein uL30 family.</text>
</comment>
<dbReference type="SUPFAM" id="SSF55129">
    <property type="entry name" value="Ribosomal protein L30p/L7e"/>
    <property type="match status" value="1"/>
</dbReference>
<dbReference type="STRING" id="1514971.AUR64_15865"/>
<organism evidence="7 8">
    <name type="scientific">Haloprofundus marisrubri</name>
    <dbReference type="NCBI Taxonomy" id="1514971"/>
    <lineage>
        <taxon>Archaea</taxon>
        <taxon>Methanobacteriati</taxon>
        <taxon>Methanobacteriota</taxon>
        <taxon>Stenosarchaea group</taxon>
        <taxon>Halobacteria</taxon>
        <taxon>Halobacteriales</taxon>
        <taxon>Haloferacaceae</taxon>
        <taxon>Haloprofundus</taxon>
    </lineage>
</organism>
<dbReference type="Proteomes" id="UP000054387">
    <property type="component" value="Unassembled WGS sequence"/>
</dbReference>
<protein>
    <recommendedName>
        <fullName evidence="4">Large ribosomal subunit protein uL30</fullName>
    </recommendedName>
</protein>
<dbReference type="Pfam" id="PF00327">
    <property type="entry name" value="Ribosomal_L30"/>
    <property type="match status" value="1"/>
</dbReference>
<evidence type="ECO:0000313" key="7">
    <source>
        <dbReference type="EMBL" id="KTG09262.1"/>
    </source>
</evidence>
<dbReference type="InterPro" id="IPR005997">
    <property type="entry name" value="Ribosomal_uL30_arc"/>
</dbReference>
<keyword evidence="2 4" id="KW-0689">Ribosomal protein</keyword>
<feature type="compositionally biased region" description="Basic residues" evidence="5">
    <location>
        <begin position="119"/>
        <end position="129"/>
    </location>
</feature>
<evidence type="ECO:0000256" key="4">
    <source>
        <dbReference type="HAMAP-Rule" id="MF_01371"/>
    </source>
</evidence>
<keyword evidence="8" id="KW-1185">Reference proteome</keyword>
<evidence type="ECO:0000256" key="2">
    <source>
        <dbReference type="ARBA" id="ARBA00022980"/>
    </source>
</evidence>
<dbReference type="OrthoDB" id="6379at2157"/>
<dbReference type="GO" id="GO:0003723">
    <property type="term" value="F:RNA binding"/>
    <property type="evidence" value="ECO:0007669"/>
    <property type="project" value="TreeGrafter"/>
</dbReference>
<dbReference type="GO" id="GO:0003735">
    <property type="term" value="F:structural constituent of ribosome"/>
    <property type="evidence" value="ECO:0007669"/>
    <property type="project" value="UniProtKB-UniRule"/>
</dbReference>
<comment type="caution">
    <text evidence="7">The sequence shown here is derived from an EMBL/GenBank/DDBJ whole genome shotgun (WGS) entry which is preliminary data.</text>
</comment>
<accession>A0A0W1R769</accession>
<dbReference type="Gene3D" id="3.30.1390.20">
    <property type="entry name" value="Ribosomal protein L30, ferredoxin-like fold domain"/>
    <property type="match status" value="1"/>
</dbReference>
<name>A0A0W1R769_9EURY</name>
<feature type="region of interest" description="Disordered" evidence="5">
    <location>
        <begin position="107"/>
        <end position="154"/>
    </location>
</feature>
<feature type="compositionally biased region" description="Acidic residues" evidence="5">
    <location>
        <begin position="144"/>
        <end position="154"/>
    </location>
</feature>
<feature type="domain" description="Large ribosomal subunit protein uL30-like ferredoxin-like fold" evidence="6">
    <location>
        <begin position="4"/>
        <end position="52"/>
    </location>
</feature>
<keyword evidence="3 4" id="KW-0687">Ribonucleoprotein</keyword>
<evidence type="ECO:0000259" key="6">
    <source>
        <dbReference type="Pfam" id="PF00327"/>
    </source>
</evidence>
<dbReference type="Gene3D" id="1.10.15.30">
    <property type="match status" value="1"/>
</dbReference>
<reference evidence="7 8" key="1">
    <citation type="submission" date="2015-12" db="EMBL/GenBank/DDBJ databases">
        <title>Haloprofundus marisrubri gen. nov., sp. nov., an extremely halophilic archaeon isolated from the Discovery deep brine-seawater interface in the Red Sea.</title>
        <authorList>
            <person name="Zhang G."/>
            <person name="Stingl U."/>
            <person name="Rashid M."/>
        </authorList>
    </citation>
    <scope>NUCLEOTIDE SEQUENCE [LARGE SCALE GENOMIC DNA]</scope>
    <source>
        <strain evidence="7 8">SB9</strain>
    </source>
</reference>
<dbReference type="NCBIfam" id="TIGR01309">
    <property type="entry name" value="uL30_arch"/>
    <property type="match status" value="1"/>
</dbReference>
<dbReference type="InterPro" id="IPR039699">
    <property type="entry name" value="Ribosomal_uL30"/>
</dbReference>
<dbReference type="InterPro" id="IPR036919">
    <property type="entry name" value="Ribo_uL30_ferredoxin-like_sf"/>
</dbReference>
<dbReference type="EMBL" id="LOPU01000029">
    <property type="protein sequence ID" value="KTG09262.1"/>
    <property type="molecule type" value="Genomic_DNA"/>
</dbReference>
<dbReference type="AlphaFoldDB" id="A0A0W1R769"/>
<dbReference type="InterPro" id="IPR016082">
    <property type="entry name" value="Ribosomal_uL30_ferredoxin-like"/>
</dbReference>
<dbReference type="PANTHER" id="PTHR11524:SF16">
    <property type="entry name" value="LARGE RIBOSOMAL SUBUNIT PROTEIN UL30"/>
    <property type="match status" value="1"/>
</dbReference>
<comment type="subunit">
    <text evidence="4">Part of the 50S ribosomal subunit.</text>
</comment>
<evidence type="ECO:0000256" key="3">
    <source>
        <dbReference type="ARBA" id="ARBA00023274"/>
    </source>
</evidence>
<dbReference type="GO" id="GO:0000463">
    <property type="term" value="P:maturation of LSU-rRNA from tricistronic rRNA transcript (SSU-rRNA, 5.8S rRNA, LSU-rRNA)"/>
    <property type="evidence" value="ECO:0007669"/>
    <property type="project" value="TreeGrafter"/>
</dbReference>
<dbReference type="CDD" id="cd01657">
    <property type="entry name" value="Ribosomal_L7_archeal_euk"/>
    <property type="match status" value="1"/>
</dbReference>
<sequence length="154" mass="16879">MRAVVQIRGDVNMSGAVHDTLQMLNIHGVNHCAFVPETDTYNGMVTKVNEYVAHGEPSADVVETLLRKRAEPLEGDATVDDDYVSEHTDYDDLGALAEALVDEETTLREQGLSPSLRLHPPRGGHKGLKHPTTEGGQLGKHEAEDIDELLEAMR</sequence>
<evidence type="ECO:0000313" key="8">
    <source>
        <dbReference type="Proteomes" id="UP000054387"/>
    </source>
</evidence>
<dbReference type="HAMAP" id="MF_01371_A">
    <property type="entry name" value="Ribosomal_uL30_A"/>
    <property type="match status" value="1"/>
</dbReference>
<dbReference type="GO" id="GO:0006412">
    <property type="term" value="P:translation"/>
    <property type="evidence" value="ECO:0007669"/>
    <property type="project" value="UniProtKB-UniRule"/>
</dbReference>
<proteinExistence type="inferred from homology"/>
<dbReference type="GO" id="GO:0022625">
    <property type="term" value="C:cytosolic large ribosomal subunit"/>
    <property type="evidence" value="ECO:0007669"/>
    <property type="project" value="UniProtKB-UniRule"/>
</dbReference>
<dbReference type="NCBIfam" id="NF004711">
    <property type="entry name" value="PRK06049.1"/>
    <property type="match status" value="1"/>
</dbReference>
<evidence type="ECO:0000256" key="5">
    <source>
        <dbReference type="SAM" id="MobiDB-lite"/>
    </source>
</evidence>